<sequence length="638" mass="70758">MLAANSRAHVDCVSRMVKNAGRLPQVPVPPLIFDSWQRSLEQHHLDPGSLQGPRILSTTLLKECRERADLFLRVASEEVAQLHARVRHADYCVLLTDALGQTIDHRVDPGIRSDCRKAGLYLGTCWSEAEEGTCGVATVLTSKAPVTVHKRDHFRAAFIGLTCSAAPVFDPQGELLGVVDASAVQSPDDRRSQHLIRQMVALSARSIENAFFMHSAQGHWVLQAHSTQGYVDSQPDLLLAWDRDGRLHGINSKARQALRLRFGRLPEHISEVFDLDALRNAVDQAPQVLNWQAGAGALQVRVSAPRIRPRTRTLTCEADDHNQPDPRMVDNLRLAVRVKDRDLPILIQGETGTGKDVFARQVHDHSARKNGPFIALNCAAIPESLIESELFGYTPGAFTGASSKGMKGLLLQADGGTLFLDEIGDMPLVLQTRLLRVLAEGEVAPLGASRRQRVDIQVICATHRDLSAMVRSADFREDLYFRLGGARFQLPPLRERSDRLTLINQLLAEENQNASLPVGLSAATLERLLSHGWPGNIRQLRHVLRYACAVCDGATIQVSDLPPELRDETSPTAQHPQGAISPQRQLLLDALIRHRWQPRETAQALGISRATLYRRVNQHGIEMPRMQHRNQSIEARSL</sequence>
<keyword evidence="2" id="KW-0067">ATP-binding</keyword>
<keyword evidence="1" id="KW-0547">Nucleotide-binding</keyword>
<dbReference type="SMART" id="SM00382">
    <property type="entry name" value="AAA"/>
    <property type="match status" value="1"/>
</dbReference>
<dbReference type="Pfam" id="PF02954">
    <property type="entry name" value="HTH_8"/>
    <property type="match status" value="1"/>
</dbReference>
<dbReference type="Gene3D" id="3.30.450.40">
    <property type="match status" value="1"/>
</dbReference>
<evidence type="ECO:0000259" key="6">
    <source>
        <dbReference type="PROSITE" id="PS50045"/>
    </source>
</evidence>
<dbReference type="FunFam" id="3.40.50.300:FF:000006">
    <property type="entry name" value="DNA-binding transcriptional regulator NtrC"/>
    <property type="match status" value="1"/>
</dbReference>
<dbReference type="Pfam" id="PF25601">
    <property type="entry name" value="AAA_lid_14"/>
    <property type="match status" value="1"/>
</dbReference>
<keyword evidence="5" id="KW-0804">Transcription</keyword>
<dbReference type="Proteomes" id="UP000028643">
    <property type="component" value="Unassembled WGS sequence"/>
</dbReference>
<evidence type="ECO:0000256" key="2">
    <source>
        <dbReference type="ARBA" id="ARBA00022840"/>
    </source>
</evidence>
<feature type="domain" description="Sigma-54 factor interaction" evidence="6">
    <location>
        <begin position="325"/>
        <end position="549"/>
    </location>
</feature>
<dbReference type="Gene3D" id="3.40.50.300">
    <property type="entry name" value="P-loop containing nucleotide triphosphate hydrolases"/>
    <property type="match status" value="1"/>
</dbReference>
<keyword evidence="3" id="KW-0805">Transcription regulation</keyword>
<dbReference type="InterPro" id="IPR027417">
    <property type="entry name" value="P-loop_NTPase"/>
</dbReference>
<dbReference type="InterPro" id="IPR058031">
    <property type="entry name" value="AAA_lid_NorR"/>
</dbReference>
<dbReference type="PATRIC" id="fig|317.174.peg.3665"/>
<dbReference type="PROSITE" id="PS50045">
    <property type="entry name" value="SIGMA54_INTERACT_4"/>
    <property type="match status" value="1"/>
</dbReference>
<proteinExistence type="predicted"/>
<name>A0A085V3J4_PSESX</name>
<evidence type="ECO:0000256" key="5">
    <source>
        <dbReference type="ARBA" id="ARBA00023163"/>
    </source>
</evidence>
<dbReference type="InterPro" id="IPR025662">
    <property type="entry name" value="Sigma_54_int_dom_ATP-bd_1"/>
</dbReference>
<evidence type="ECO:0000256" key="4">
    <source>
        <dbReference type="ARBA" id="ARBA00023125"/>
    </source>
</evidence>
<dbReference type="InterPro" id="IPR002197">
    <property type="entry name" value="HTH_Fis"/>
</dbReference>
<evidence type="ECO:0000256" key="1">
    <source>
        <dbReference type="ARBA" id="ARBA00022741"/>
    </source>
</evidence>
<dbReference type="Gene3D" id="1.10.8.60">
    <property type="match status" value="1"/>
</dbReference>
<dbReference type="PROSITE" id="PS00675">
    <property type="entry name" value="SIGMA54_INTERACT_1"/>
    <property type="match status" value="1"/>
</dbReference>
<dbReference type="SUPFAM" id="SSF46689">
    <property type="entry name" value="Homeodomain-like"/>
    <property type="match status" value="1"/>
</dbReference>
<dbReference type="GO" id="GO:0006355">
    <property type="term" value="P:regulation of DNA-templated transcription"/>
    <property type="evidence" value="ECO:0007669"/>
    <property type="project" value="InterPro"/>
</dbReference>
<dbReference type="SUPFAM" id="SSF52540">
    <property type="entry name" value="P-loop containing nucleoside triphosphate hydrolases"/>
    <property type="match status" value="1"/>
</dbReference>
<dbReference type="PANTHER" id="PTHR32071:SF77">
    <property type="entry name" value="TRANSCRIPTIONAL REGULATORY PROTEIN"/>
    <property type="match status" value="1"/>
</dbReference>
<organism evidence="7 8">
    <name type="scientific">Pseudomonas syringae</name>
    <dbReference type="NCBI Taxonomy" id="317"/>
    <lineage>
        <taxon>Bacteria</taxon>
        <taxon>Pseudomonadati</taxon>
        <taxon>Pseudomonadota</taxon>
        <taxon>Gammaproteobacteria</taxon>
        <taxon>Pseudomonadales</taxon>
        <taxon>Pseudomonadaceae</taxon>
        <taxon>Pseudomonas</taxon>
    </lineage>
</organism>
<dbReference type="Pfam" id="PF00158">
    <property type="entry name" value="Sigma54_activat"/>
    <property type="match status" value="1"/>
</dbReference>
<evidence type="ECO:0000256" key="3">
    <source>
        <dbReference type="ARBA" id="ARBA00023015"/>
    </source>
</evidence>
<keyword evidence="4" id="KW-0238">DNA-binding</keyword>
<dbReference type="PANTHER" id="PTHR32071">
    <property type="entry name" value="TRANSCRIPTIONAL REGULATORY PROTEIN"/>
    <property type="match status" value="1"/>
</dbReference>
<dbReference type="GO" id="GO:0005524">
    <property type="term" value="F:ATP binding"/>
    <property type="evidence" value="ECO:0007669"/>
    <property type="project" value="UniProtKB-KW"/>
</dbReference>
<dbReference type="InterPro" id="IPR009057">
    <property type="entry name" value="Homeodomain-like_sf"/>
</dbReference>
<dbReference type="PRINTS" id="PR01590">
    <property type="entry name" value="HTHFIS"/>
</dbReference>
<dbReference type="InterPro" id="IPR003018">
    <property type="entry name" value="GAF"/>
</dbReference>
<dbReference type="InterPro" id="IPR003593">
    <property type="entry name" value="AAA+_ATPase"/>
</dbReference>
<dbReference type="SUPFAM" id="SSF55781">
    <property type="entry name" value="GAF domain-like"/>
    <property type="match status" value="1"/>
</dbReference>
<dbReference type="InterPro" id="IPR025944">
    <property type="entry name" value="Sigma_54_int_dom_CS"/>
</dbReference>
<dbReference type="InterPro" id="IPR002078">
    <property type="entry name" value="Sigma_54_int"/>
</dbReference>
<dbReference type="AlphaFoldDB" id="A0A085V3J4"/>
<gene>
    <name evidence="7" type="ORF">IV02_17940</name>
</gene>
<dbReference type="Pfam" id="PF01590">
    <property type="entry name" value="GAF"/>
    <property type="match status" value="1"/>
</dbReference>
<dbReference type="GO" id="GO:0043565">
    <property type="term" value="F:sequence-specific DNA binding"/>
    <property type="evidence" value="ECO:0007669"/>
    <property type="project" value="InterPro"/>
</dbReference>
<evidence type="ECO:0000313" key="8">
    <source>
        <dbReference type="Proteomes" id="UP000028643"/>
    </source>
</evidence>
<evidence type="ECO:0000313" key="7">
    <source>
        <dbReference type="EMBL" id="KFE50007.1"/>
    </source>
</evidence>
<accession>A0A085V3J4</accession>
<dbReference type="Gene3D" id="1.10.10.60">
    <property type="entry name" value="Homeodomain-like"/>
    <property type="match status" value="1"/>
</dbReference>
<protein>
    <submittedName>
        <fullName evidence="7">Fis family transcriptional regulator</fullName>
    </submittedName>
</protein>
<dbReference type="RefSeq" id="WP_047576684.1">
    <property type="nucleotide sequence ID" value="NZ_JPQT01000113.1"/>
</dbReference>
<reference evidence="7 8" key="1">
    <citation type="submission" date="2014-07" db="EMBL/GenBank/DDBJ databases">
        <title>Draft Genome Sequences of Environmental Pseudomonas syringae strains.</title>
        <authorList>
            <person name="Baltrus D.A."/>
            <person name="Berge O."/>
            <person name="Morris C."/>
        </authorList>
    </citation>
    <scope>NUCLEOTIDE SEQUENCE [LARGE SCALE GENOMIC DNA]</scope>
    <source>
        <strain evidence="7 8">CEB003</strain>
    </source>
</reference>
<dbReference type="PROSITE" id="PS00676">
    <property type="entry name" value="SIGMA54_INTERACT_2"/>
    <property type="match status" value="1"/>
</dbReference>
<dbReference type="EMBL" id="JPQT01000113">
    <property type="protein sequence ID" value="KFE50007.1"/>
    <property type="molecule type" value="Genomic_DNA"/>
</dbReference>
<dbReference type="InterPro" id="IPR025943">
    <property type="entry name" value="Sigma_54_int_dom_ATP-bd_2"/>
</dbReference>
<dbReference type="PROSITE" id="PS00688">
    <property type="entry name" value="SIGMA54_INTERACT_3"/>
    <property type="match status" value="1"/>
</dbReference>
<comment type="caution">
    <text evidence="7">The sequence shown here is derived from an EMBL/GenBank/DDBJ whole genome shotgun (WGS) entry which is preliminary data.</text>
</comment>
<dbReference type="CDD" id="cd00009">
    <property type="entry name" value="AAA"/>
    <property type="match status" value="1"/>
</dbReference>
<dbReference type="InterPro" id="IPR029016">
    <property type="entry name" value="GAF-like_dom_sf"/>
</dbReference>